<evidence type="ECO:0000313" key="2">
    <source>
        <dbReference type="EMBL" id="CAG8787890.1"/>
    </source>
</evidence>
<keyword evidence="3" id="KW-1185">Reference proteome</keyword>
<feature type="non-terminal residue" evidence="2">
    <location>
        <position position="50"/>
    </location>
</feature>
<gene>
    <name evidence="2" type="ORF">CPELLU_LOCUS16817</name>
</gene>
<reference evidence="2" key="1">
    <citation type="submission" date="2021-06" db="EMBL/GenBank/DDBJ databases">
        <authorList>
            <person name="Kallberg Y."/>
            <person name="Tangrot J."/>
            <person name="Rosling A."/>
        </authorList>
    </citation>
    <scope>NUCLEOTIDE SEQUENCE</scope>
    <source>
        <strain evidence="2">FL966</strain>
    </source>
</reference>
<organism evidence="2 3">
    <name type="scientific">Cetraspora pellucida</name>
    <dbReference type="NCBI Taxonomy" id="1433469"/>
    <lineage>
        <taxon>Eukaryota</taxon>
        <taxon>Fungi</taxon>
        <taxon>Fungi incertae sedis</taxon>
        <taxon>Mucoromycota</taxon>
        <taxon>Glomeromycotina</taxon>
        <taxon>Glomeromycetes</taxon>
        <taxon>Diversisporales</taxon>
        <taxon>Gigasporaceae</taxon>
        <taxon>Cetraspora</taxon>
    </lineage>
</organism>
<feature type="region of interest" description="Disordered" evidence="1">
    <location>
        <begin position="16"/>
        <end position="50"/>
    </location>
</feature>
<dbReference type="AlphaFoldDB" id="A0A9N9JML5"/>
<comment type="caution">
    <text evidence="2">The sequence shown here is derived from an EMBL/GenBank/DDBJ whole genome shotgun (WGS) entry which is preliminary data.</text>
</comment>
<feature type="compositionally biased region" description="Basic and acidic residues" evidence="1">
    <location>
        <begin position="27"/>
        <end position="50"/>
    </location>
</feature>
<evidence type="ECO:0000256" key="1">
    <source>
        <dbReference type="SAM" id="MobiDB-lite"/>
    </source>
</evidence>
<accession>A0A9N9JML5</accession>
<sequence>MSEEDIIDVKDLDLVDPDSALTPSEGVVKKPDDNKPINFDRSKGEIPEEN</sequence>
<dbReference type="Proteomes" id="UP000789759">
    <property type="component" value="Unassembled WGS sequence"/>
</dbReference>
<name>A0A9N9JML5_9GLOM</name>
<proteinExistence type="predicted"/>
<evidence type="ECO:0000313" key="3">
    <source>
        <dbReference type="Proteomes" id="UP000789759"/>
    </source>
</evidence>
<protein>
    <submittedName>
        <fullName evidence="2">13011_t:CDS:1</fullName>
    </submittedName>
</protein>
<dbReference type="EMBL" id="CAJVQA010026051">
    <property type="protein sequence ID" value="CAG8787890.1"/>
    <property type="molecule type" value="Genomic_DNA"/>
</dbReference>